<evidence type="ECO:0000256" key="2">
    <source>
        <dbReference type="SAM" id="SignalP"/>
    </source>
</evidence>
<dbReference type="Proteomes" id="UP001253595">
    <property type="component" value="Unassembled WGS sequence"/>
</dbReference>
<protein>
    <recommendedName>
        <fullName evidence="3">Outer membrane protein beta-barrel domain-containing protein</fullName>
    </recommendedName>
</protein>
<feature type="signal peptide" evidence="2">
    <location>
        <begin position="1"/>
        <end position="19"/>
    </location>
</feature>
<dbReference type="SUPFAM" id="SSF56935">
    <property type="entry name" value="Porins"/>
    <property type="match status" value="1"/>
</dbReference>
<comment type="caution">
    <text evidence="4">The sequence shown here is derived from an EMBL/GenBank/DDBJ whole genome shotgun (WGS) entry which is preliminary data.</text>
</comment>
<feature type="chain" id="PRO_5045174309" description="Outer membrane protein beta-barrel domain-containing protein" evidence="2">
    <location>
        <begin position="20"/>
        <end position="186"/>
    </location>
</feature>
<dbReference type="RefSeq" id="WP_310075663.1">
    <property type="nucleotide sequence ID" value="NZ_JAVDVX010000008.1"/>
</dbReference>
<gene>
    <name evidence="4" type="ORF">J2X05_003925</name>
</gene>
<dbReference type="InterPro" id="IPR023614">
    <property type="entry name" value="Porin_dom_sf"/>
</dbReference>
<keyword evidence="5" id="KW-1185">Reference proteome</keyword>
<evidence type="ECO:0000313" key="4">
    <source>
        <dbReference type="EMBL" id="MDR7091887.1"/>
    </source>
</evidence>
<evidence type="ECO:0000259" key="3">
    <source>
        <dbReference type="Pfam" id="PF13505"/>
    </source>
</evidence>
<organism evidence="4 5">
    <name type="scientific">Cellvibrio fibrivorans</name>
    <dbReference type="NCBI Taxonomy" id="126350"/>
    <lineage>
        <taxon>Bacteria</taxon>
        <taxon>Pseudomonadati</taxon>
        <taxon>Pseudomonadota</taxon>
        <taxon>Gammaproteobacteria</taxon>
        <taxon>Cellvibrionales</taxon>
        <taxon>Cellvibrionaceae</taxon>
        <taxon>Cellvibrio</taxon>
    </lineage>
</organism>
<evidence type="ECO:0000313" key="5">
    <source>
        <dbReference type="Proteomes" id="UP001253595"/>
    </source>
</evidence>
<reference evidence="4 5" key="1">
    <citation type="submission" date="2023-07" db="EMBL/GenBank/DDBJ databases">
        <title>Sorghum-associated microbial communities from plants grown in Nebraska, USA.</title>
        <authorList>
            <person name="Schachtman D."/>
        </authorList>
    </citation>
    <scope>NUCLEOTIDE SEQUENCE [LARGE SCALE GENOMIC DNA]</scope>
    <source>
        <strain evidence="4 5">BE190</strain>
    </source>
</reference>
<dbReference type="Pfam" id="PF13505">
    <property type="entry name" value="OMP_b-brl"/>
    <property type="match status" value="1"/>
</dbReference>
<sequence>MFKKAITAAALLCAINVHAADFSYSHFDIGLGKVEIDSDGEEYDGEVLGLGLSVALGNIFYVTADIGRAKIEESTQTTTGLGLGVHAPLGSSTNIYAEAGYARVDIEDGEWSIDDNGTAYTLGLRQQLGEKFELGGGVSRVDVFDSADNSYFIEAFYKAKESVDVGAEISTADDVMGYGVSLRVNF</sequence>
<keyword evidence="1 2" id="KW-0732">Signal</keyword>
<proteinExistence type="predicted"/>
<dbReference type="Gene3D" id="2.40.160.10">
    <property type="entry name" value="Porin"/>
    <property type="match status" value="1"/>
</dbReference>
<dbReference type="InterPro" id="IPR027385">
    <property type="entry name" value="Beta-barrel_OMP"/>
</dbReference>
<evidence type="ECO:0000256" key="1">
    <source>
        <dbReference type="ARBA" id="ARBA00022729"/>
    </source>
</evidence>
<feature type="domain" description="Outer membrane protein beta-barrel" evidence="3">
    <location>
        <begin position="7"/>
        <end position="149"/>
    </location>
</feature>
<dbReference type="EMBL" id="JAVDVX010000008">
    <property type="protein sequence ID" value="MDR7091887.1"/>
    <property type="molecule type" value="Genomic_DNA"/>
</dbReference>
<name>A0ABU1V352_9GAMM</name>
<accession>A0ABU1V352</accession>